<reference evidence="4" key="1">
    <citation type="submission" date="2018-05" db="EMBL/GenBank/DDBJ databases">
        <authorList>
            <person name="Lanie J.A."/>
            <person name="Ng W.-L."/>
            <person name="Kazmierczak K.M."/>
            <person name="Andrzejewski T.M."/>
            <person name="Davidsen T.M."/>
            <person name="Wayne K.J."/>
            <person name="Tettelin H."/>
            <person name="Glass J.I."/>
            <person name="Rusch D."/>
            <person name="Podicherti R."/>
            <person name="Tsui H.-C.T."/>
            <person name="Winkler M.E."/>
        </authorList>
    </citation>
    <scope>NUCLEOTIDE SEQUENCE</scope>
</reference>
<name>A0A381PSL0_9ZZZZ</name>
<evidence type="ECO:0000259" key="3">
    <source>
        <dbReference type="SMART" id="SM00849"/>
    </source>
</evidence>
<dbReference type="GO" id="GO:0042781">
    <property type="term" value="F:3'-tRNA processing endoribonuclease activity"/>
    <property type="evidence" value="ECO:0007669"/>
    <property type="project" value="TreeGrafter"/>
</dbReference>
<organism evidence="4">
    <name type="scientific">marine metagenome</name>
    <dbReference type="NCBI Taxonomy" id="408172"/>
    <lineage>
        <taxon>unclassified sequences</taxon>
        <taxon>metagenomes</taxon>
        <taxon>ecological metagenomes</taxon>
    </lineage>
</organism>
<dbReference type="CDD" id="cd07719">
    <property type="entry name" value="arylsulfatase_AtsA-like_MBL-fold"/>
    <property type="match status" value="1"/>
</dbReference>
<dbReference type="InterPro" id="IPR036866">
    <property type="entry name" value="RibonucZ/Hydroxyglut_hydro"/>
</dbReference>
<keyword evidence="1" id="KW-0378">Hydrolase</keyword>
<feature type="region of interest" description="Disordered" evidence="2">
    <location>
        <begin position="1"/>
        <end position="20"/>
    </location>
</feature>
<dbReference type="SUPFAM" id="SSF56281">
    <property type="entry name" value="Metallo-hydrolase/oxidoreductase"/>
    <property type="match status" value="1"/>
</dbReference>
<dbReference type="EMBL" id="UINC01001039">
    <property type="protein sequence ID" value="SUZ68453.1"/>
    <property type="molecule type" value="Genomic_DNA"/>
</dbReference>
<dbReference type="InterPro" id="IPR001279">
    <property type="entry name" value="Metallo-B-lactamas"/>
</dbReference>
<evidence type="ECO:0000256" key="1">
    <source>
        <dbReference type="ARBA" id="ARBA00022801"/>
    </source>
</evidence>
<accession>A0A381PSL0</accession>
<sequence>MEIVLTGTGTPLPDANRAGPSTLVKADDTHILVDAGRGVVMRMAGAGSLPLFLRAVLITHLHSDHISDLNDVITTHWIMSQGNATLAIYGPPGTKEFVSRQLHALEADIGYRIEHHDQLTQGPKVEVVELSPEESFELDDVSIRTAATEHAPVRPTLGYRIEHGQAAVALVGDTIPCDGVDDLAASADAYVQTVIRKDLVALAPPGMLHDILDYHSDVEEAAQTATRAGAKRLVLTHMVPAPTTEQYPEWIALARKHFDGEIVIGEDLTTISI</sequence>
<dbReference type="PANTHER" id="PTHR46018:SF2">
    <property type="entry name" value="ZINC PHOSPHODIESTERASE ELAC PROTEIN 1"/>
    <property type="match status" value="1"/>
</dbReference>
<dbReference type="Gene3D" id="3.60.15.10">
    <property type="entry name" value="Ribonuclease Z/Hydroxyacylglutathione hydrolase-like"/>
    <property type="match status" value="1"/>
</dbReference>
<dbReference type="PANTHER" id="PTHR46018">
    <property type="entry name" value="ZINC PHOSPHODIESTERASE ELAC PROTEIN 1"/>
    <property type="match status" value="1"/>
</dbReference>
<evidence type="ECO:0000256" key="2">
    <source>
        <dbReference type="SAM" id="MobiDB-lite"/>
    </source>
</evidence>
<protein>
    <recommendedName>
        <fullName evidence="3">Metallo-beta-lactamase domain-containing protein</fullName>
    </recommendedName>
</protein>
<dbReference type="AlphaFoldDB" id="A0A381PSL0"/>
<dbReference type="Pfam" id="PF12706">
    <property type="entry name" value="Lactamase_B_2"/>
    <property type="match status" value="1"/>
</dbReference>
<dbReference type="InterPro" id="IPR044094">
    <property type="entry name" value="AtsA-like_MBL-fold"/>
</dbReference>
<dbReference type="SMART" id="SM00849">
    <property type="entry name" value="Lactamase_B"/>
    <property type="match status" value="1"/>
</dbReference>
<proteinExistence type="predicted"/>
<feature type="domain" description="Metallo-beta-lactamase" evidence="3">
    <location>
        <begin position="18"/>
        <end position="215"/>
    </location>
</feature>
<evidence type="ECO:0000313" key="4">
    <source>
        <dbReference type="EMBL" id="SUZ68453.1"/>
    </source>
</evidence>
<gene>
    <name evidence="4" type="ORF">METZ01_LOCUS21307</name>
</gene>